<feature type="domain" description="Fe2OG dioxygenase" evidence="1">
    <location>
        <begin position="101"/>
        <end position="203"/>
    </location>
</feature>
<accession>A0AA41ZGE9</accession>
<dbReference type="PANTHER" id="PTHR31212">
    <property type="entry name" value="ALPHA-KETOGLUTARATE-DEPENDENT DIOXYGENASE ALKB HOMOLOG 3"/>
    <property type="match status" value="1"/>
</dbReference>
<dbReference type="InterPro" id="IPR037151">
    <property type="entry name" value="AlkB-like_sf"/>
</dbReference>
<organism evidence="2 3">
    <name type="scientific">Larsenimonas rhizosphaerae</name>
    <dbReference type="NCBI Taxonomy" id="2944682"/>
    <lineage>
        <taxon>Bacteria</taxon>
        <taxon>Pseudomonadati</taxon>
        <taxon>Pseudomonadota</taxon>
        <taxon>Gammaproteobacteria</taxon>
        <taxon>Oceanospirillales</taxon>
        <taxon>Halomonadaceae</taxon>
        <taxon>Larsenimonas</taxon>
    </lineage>
</organism>
<dbReference type="SUPFAM" id="SSF51197">
    <property type="entry name" value="Clavaminate synthase-like"/>
    <property type="match status" value="1"/>
</dbReference>
<comment type="caution">
    <text evidence="2">The sequence shown here is derived from an EMBL/GenBank/DDBJ whole genome shotgun (WGS) entry which is preliminary data.</text>
</comment>
<keyword evidence="2" id="KW-0560">Oxidoreductase</keyword>
<evidence type="ECO:0000259" key="1">
    <source>
        <dbReference type="PROSITE" id="PS51471"/>
    </source>
</evidence>
<evidence type="ECO:0000313" key="2">
    <source>
        <dbReference type="EMBL" id="MCX2523428.1"/>
    </source>
</evidence>
<reference evidence="2" key="1">
    <citation type="submission" date="2022-11" db="EMBL/GenBank/DDBJ databases">
        <title>Larsenimonas rhizosphaerae sp. nov., isolated from a tidal mudflat.</title>
        <authorList>
            <person name="Lee S.D."/>
            <person name="Kim I.S."/>
        </authorList>
    </citation>
    <scope>NUCLEOTIDE SEQUENCE</scope>
    <source>
        <strain evidence="2">GH2-1</strain>
    </source>
</reference>
<dbReference type="InterPro" id="IPR027450">
    <property type="entry name" value="AlkB-like"/>
</dbReference>
<dbReference type="InterPro" id="IPR005123">
    <property type="entry name" value="Oxoglu/Fe-dep_dioxygenase_dom"/>
</dbReference>
<dbReference type="PANTHER" id="PTHR31212:SF4">
    <property type="entry name" value="ALPHA-KETOGLUTARATE-DEPENDENT DIOXYGENASE ALKB HOMOLOG 3"/>
    <property type="match status" value="1"/>
</dbReference>
<dbReference type="InterPro" id="IPR032854">
    <property type="entry name" value="ALKBH3"/>
</dbReference>
<dbReference type="RefSeq" id="WP_265895686.1">
    <property type="nucleotide sequence ID" value="NZ_JAPIVE010000001.1"/>
</dbReference>
<name>A0AA41ZGE9_9GAMM</name>
<dbReference type="PROSITE" id="PS51471">
    <property type="entry name" value="FE2OG_OXY"/>
    <property type="match status" value="1"/>
</dbReference>
<sequence>MTSHRVLEDWPLWYLPDALDGTRAWQVFEELLALPLWEQPDITLFGKRHPIPRQQIWMGDPDAAYRYSNQQFIPVAWHPTVASLRDGMIQLARQLLPDAPAFNSVLLNHYENGQHRMGWHSDNEPELGSKPVIASLSLGATRDFRLRRADPACRTLTPSFNIPLEHGSVLLMGPGVQTDWQHSLPPRQRHQSPRINLTFRHVFR</sequence>
<keyword evidence="2" id="KW-0223">Dioxygenase</keyword>
<dbReference type="EMBL" id="JAPIVE010000001">
    <property type="protein sequence ID" value="MCX2523428.1"/>
    <property type="molecule type" value="Genomic_DNA"/>
</dbReference>
<proteinExistence type="predicted"/>
<dbReference type="GO" id="GO:0006307">
    <property type="term" value="P:DNA alkylation repair"/>
    <property type="evidence" value="ECO:0007669"/>
    <property type="project" value="InterPro"/>
</dbReference>
<keyword evidence="3" id="KW-1185">Reference proteome</keyword>
<evidence type="ECO:0000313" key="3">
    <source>
        <dbReference type="Proteomes" id="UP001165678"/>
    </source>
</evidence>
<dbReference type="Proteomes" id="UP001165678">
    <property type="component" value="Unassembled WGS sequence"/>
</dbReference>
<gene>
    <name evidence="2" type="ORF">OQ287_04175</name>
</gene>
<dbReference type="Pfam" id="PF13532">
    <property type="entry name" value="2OG-FeII_Oxy_2"/>
    <property type="match status" value="1"/>
</dbReference>
<protein>
    <submittedName>
        <fullName evidence="2">Alpha-ketoglutarate-dependent dioxygenase AlkB</fullName>
    </submittedName>
</protein>
<dbReference type="AlphaFoldDB" id="A0AA41ZGE9"/>
<dbReference type="Gene3D" id="2.60.120.590">
    <property type="entry name" value="Alpha-ketoglutarate-dependent dioxygenase AlkB-like"/>
    <property type="match status" value="1"/>
</dbReference>
<dbReference type="GO" id="GO:0051213">
    <property type="term" value="F:dioxygenase activity"/>
    <property type="evidence" value="ECO:0007669"/>
    <property type="project" value="UniProtKB-KW"/>
</dbReference>